<dbReference type="RefSeq" id="WP_120790362.1">
    <property type="nucleotide sequence ID" value="NZ_CP032624.1"/>
</dbReference>
<dbReference type="NCBIfam" id="NF001392">
    <property type="entry name" value="PRK00281.2-1"/>
    <property type="match status" value="1"/>
</dbReference>
<keyword evidence="7 17" id="KW-0378">Hydrolase</keyword>
<evidence type="ECO:0000256" key="1">
    <source>
        <dbReference type="ARBA" id="ARBA00004651"/>
    </source>
</evidence>
<keyword evidence="13 17" id="KW-0961">Cell wall biogenesis/degradation</keyword>
<dbReference type="EC" id="3.6.1.27" evidence="3 17"/>
<dbReference type="GO" id="GO:0050380">
    <property type="term" value="F:undecaprenyl-diphosphatase activity"/>
    <property type="evidence" value="ECO:0007669"/>
    <property type="project" value="UniProtKB-UniRule"/>
</dbReference>
<dbReference type="Pfam" id="PF02673">
    <property type="entry name" value="BacA"/>
    <property type="match status" value="1"/>
</dbReference>
<keyword evidence="12 17" id="KW-0046">Antibiotic resistance</keyword>
<sequence length="277" mass="29714">MNLLQAIILGIVEGITEFLPVSSTGHLTIVEKLLGLHVNDKGVTAFTAIIQVGAIIAVIVYFWRDIVRLVGAWFRGLANRNARGQDYRLAWFVIIGTIPIGIIGLLGRHFIAGPLRNLWVVVVALVVWSAVMWFAERVALKQRSEAKMNLTDAIFIGVVQCFSLVPGVSRSGATISAGLLRGLDRVAATRISFFLSIPALIAAGGFEAATSASDISATVGWGATAVGTLVSLIVAYVSIAWLLRLVQRHPITVFIWYRIAVAIVVALLLGFGVISAT</sequence>
<evidence type="ECO:0000256" key="5">
    <source>
        <dbReference type="ARBA" id="ARBA00022475"/>
    </source>
</evidence>
<dbReference type="GO" id="GO:0009252">
    <property type="term" value="P:peptidoglycan biosynthetic process"/>
    <property type="evidence" value="ECO:0007669"/>
    <property type="project" value="UniProtKB-KW"/>
</dbReference>
<keyword evidence="10 17" id="KW-1133">Transmembrane helix</keyword>
<feature type="transmembrane region" description="Helical" evidence="17">
    <location>
        <begin position="255"/>
        <end position="274"/>
    </location>
</feature>
<proteinExistence type="inferred from homology"/>
<gene>
    <name evidence="17" type="primary">uppP</name>
    <name evidence="18" type="ORF">D7I44_15735</name>
</gene>
<evidence type="ECO:0000256" key="12">
    <source>
        <dbReference type="ARBA" id="ARBA00023251"/>
    </source>
</evidence>
<comment type="catalytic activity">
    <reaction evidence="16 17">
        <text>di-trans,octa-cis-undecaprenyl diphosphate + H2O = di-trans,octa-cis-undecaprenyl phosphate + phosphate + H(+)</text>
        <dbReference type="Rhea" id="RHEA:28094"/>
        <dbReference type="ChEBI" id="CHEBI:15377"/>
        <dbReference type="ChEBI" id="CHEBI:15378"/>
        <dbReference type="ChEBI" id="CHEBI:43474"/>
        <dbReference type="ChEBI" id="CHEBI:58405"/>
        <dbReference type="ChEBI" id="CHEBI:60392"/>
        <dbReference type="EC" id="3.6.1.27"/>
    </reaction>
</comment>
<reference evidence="18 19" key="1">
    <citation type="submission" date="2018-09" db="EMBL/GenBank/DDBJ databases">
        <title>Genome sequencing of strain 2DFW10M-5.</title>
        <authorList>
            <person name="Heo J."/>
            <person name="Kim S.-J."/>
            <person name="Kwon S.-W."/>
        </authorList>
    </citation>
    <scope>NUCLEOTIDE SEQUENCE [LARGE SCALE GENOMIC DNA]</scope>
    <source>
        <strain evidence="18 19">2DFW10M-5</strain>
    </source>
</reference>
<feature type="transmembrane region" description="Helical" evidence="17">
    <location>
        <begin position="43"/>
        <end position="63"/>
    </location>
</feature>
<evidence type="ECO:0000256" key="16">
    <source>
        <dbReference type="ARBA" id="ARBA00047594"/>
    </source>
</evidence>
<evidence type="ECO:0000256" key="15">
    <source>
        <dbReference type="ARBA" id="ARBA00032932"/>
    </source>
</evidence>
<dbReference type="AlphaFoldDB" id="A0A387BRX4"/>
<dbReference type="PANTHER" id="PTHR30622">
    <property type="entry name" value="UNDECAPRENYL-DIPHOSPHATASE"/>
    <property type="match status" value="1"/>
</dbReference>
<comment type="miscellaneous">
    <text evidence="17">Bacitracin is thought to be involved in the inhibition of peptidoglycan synthesis by sequestering undecaprenyl diphosphate, thereby reducing the pool of lipid carrier available.</text>
</comment>
<evidence type="ECO:0000256" key="8">
    <source>
        <dbReference type="ARBA" id="ARBA00022960"/>
    </source>
</evidence>
<organism evidence="18 19">
    <name type="scientific">Gryllotalpicola protaetiae</name>
    <dbReference type="NCBI Taxonomy" id="2419771"/>
    <lineage>
        <taxon>Bacteria</taxon>
        <taxon>Bacillati</taxon>
        <taxon>Actinomycetota</taxon>
        <taxon>Actinomycetes</taxon>
        <taxon>Micrococcales</taxon>
        <taxon>Microbacteriaceae</taxon>
        <taxon>Gryllotalpicola</taxon>
    </lineage>
</organism>
<dbReference type="Proteomes" id="UP000275069">
    <property type="component" value="Chromosome"/>
</dbReference>
<evidence type="ECO:0000256" key="7">
    <source>
        <dbReference type="ARBA" id="ARBA00022801"/>
    </source>
</evidence>
<protein>
    <recommendedName>
        <fullName evidence="4 17">Undecaprenyl-diphosphatase</fullName>
        <ecNumber evidence="3 17">3.6.1.27</ecNumber>
    </recommendedName>
    <alternativeName>
        <fullName evidence="15 17">Bacitracin resistance protein</fullName>
    </alternativeName>
    <alternativeName>
        <fullName evidence="14 17">Undecaprenyl pyrophosphate phosphatase</fullName>
    </alternativeName>
</protein>
<evidence type="ECO:0000256" key="2">
    <source>
        <dbReference type="ARBA" id="ARBA00010621"/>
    </source>
</evidence>
<dbReference type="GO" id="GO:0071555">
    <property type="term" value="P:cell wall organization"/>
    <property type="evidence" value="ECO:0007669"/>
    <property type="project" value="UniProtKB-KW"/>
</dbReference>
<dbReference type="GO" id="GO:0008360">
    <property type="term" value="P:regulation of cell shape"/>
    <property type="evidence" value="ECO:0007669"/>
    <property type="project" value="UniProtKB-KW"/>
</dbReference>
<evidence type="ECO:0000256" key="13">
    <source>
        <dbReference type="ARBA" id="ARBA00023316"/>
    </source>
</evidence>
<keyword evidence="8 17" id="KW-0133">Cell shape</keyword>
<feature type="transmembrane region" description="Helical" evidence="17">
    <location>
        <begin position="221"/>
        <end position="243"/>
    </location>
</feature>
<accession>A0A387BRX4</accession>
<evidence type="ECO:0000256" key="11">
    <source>
        <dbReference type="ARBA" id="ARBA00023136"/>
    </source>
</evidence>
<keyword evidence="11 17" id="KW-0472">Membrane</keyword>
<dbReference type="HAMAP" id="MF_01006">
    <property type="entry name" value="Undec_diphosphatase"/>
    <property type="match status" value="1"/>
</dbReference>
<evidence type="ECO:0000256" key="4">
    <source>
        <dbReference type="ARBA" id="ARBA00021581"/>
    </source>
</evidence>
<keyword evidence="5 17" id="KW-1003">Cell membrane</keyword>
<dbReference type="GO" id="GO:0005886">
    <property type="term" value="C:plasma membrane"/>
    <property type="evidence" value="ECO:0007669"/>
    <property type="project" value="UniProtKB-SubCell"/>
</dbReference>
<evidence type="ECO:0000313" key="18">
    <source>
        <dbReference type="EMBL" id="AYG04834.1"/>
    </source>
</evidence>
<dbReference type="InterPro" id="IPR003824">
    <property type="entry name" value="UppP"/>
</dbReference>
<dbReference type="EMBL" id="CP032624">
    <property type="protein sequence ID" value="AYG04834.1"/>
    <property type="molecule type" value="Genomic_DNA"/>
</dbReference>
<evidence type="ECO:0000256" key="3">
    <source>
        <dbReference type="ARBA" id="ARBA00012374"/>
    </source>
</evidence>
<comment type="subcellular location">
    <subcellularLocation>
        <location evidence="1 17">Cell membrane</location>
        <topology evidence="1 17">Multi-pass membrane protein</topology>
    </subcellularLocation>
</comment>
<name>A0A387BRX4_9MICO</name>
<keyword evidence="6 17" id="KW-0812">Transmembrane</keyword>
<feature type="transmembrane region" description="Helical" evidence="17">
    <location>
        <begin position="89"/>
        <end position="111"/>
    </location>
</feature>
<evidence type="ECO:0000256" key="10">
    <source>
        <dbReference type="ARBA" id="ARBA00022989"/>
    </source>
</evidence>
<evidence type="ECO:0000256" key="17">
    <source>
        <dbReference type="HAMAP-Rule" id="MF_01006"/>
    </source>
</evidence>
<dbReference type="NCBIfam" id="TIGR00753">
    <property type="entry name" value="undec_PP_bacA"/>
    <property type="match status" value="1"/>
</dbReference>
<keyword evidence="19" id="KW-1185">Reference proteome</keyword>
<comment type="function">
    <text evidence="17">Catalyzes the dephosphorylation of undecaprenyl diphosphate (UPP). Confers resistance to bacitracin.</text>
</comment>
<dbReference type="OrthoDB" id="9808289at2"/>
<evidence type="ECO:0000313" key="19">
    <source>
        <dbReference type="Proteomes" id="UP000275069"/>
    </source>
</evidence>
<keyword evidence="9 17" id="KW-0573">Peptidoglycan synthesis</keyword>
<dbReference type="GO" id="GO:0046677">
    <property type="term" value="P:response to antibiotic"/>
    <property type="evidence" value="ECO:0007669"/>
    <property type="project" value="UniProtKB-UniRule"/>
</dbReference>
<comment type="similarity">
    <text evidence="2 17">Belongs to the UppP family.</text>
</comment>
<feature type="transmembrane region" description="Helical" evidence="17">
    <location>
        <begin position="191"/>
        <end position="209"/>
    </location>
</feature>
<evidence type="ECO:0000256" key="9">
    <source>
        <dbReference type="ARBA" id="ARBA00022984"/>
    </source>
</evidence>
<evidence type="ECO:0000256" key="6">
    <source>
        <dbReference type="ARBA" id="ARBA00022692"/>
    </source>
</evidence>
<feature type="transmembrane region" description="Helical" evidence="17">
    <location>
        <begin position="117"/>
        <end position="135"/>
    </location>
</feature>
<evidence type="ECO:0000256" key="14">
    <source>
        <dbReference type="ARBA" id="ARBA00032707"/>
    </source>
</evidence>
<dbReference type="KEGG" id="gry:D7I44_15735"/>
<dbReference type="PANTHER" id="PTHR30622:SF3">
    <property type="entry name" value="UNDECAPRENYL-DIPHOSPHATASE"/>
    <property type="match status" value="1"/>
</dbReference>